<keyword evidence="1" id="KW-0805">Transcription regulation</keyword>
<comment type="caution">
    <text evidence="5">The sequence shown here is derived from an EMBL/GenBank/DDBJ whole genome shotgun (WGS) entry which is preliminary data.</text>
</comment>
<keyword evidence="2" id="KW-0238">DNA-binding</keyword>
<dbReference type="SUPFAM" id="SSF46689">
    <property type="entry name" value="Homeodomain-like"/>
    <property type="match status" value="1"/>
</dbReference>
<protein>
    <submittedName>
        <fullName evidence="5">Helix-turn-helix domain-containing protein</fullName>
    </submittedName>
</protein>
<dbReference type="Proteomes" id="UP001139199">
    <property type="component" value="Unassembled WGS sequence"/>
</dbReference>
<feature type="domain" description="HTH araC/xylS-type" evidence="4">
    <location>
        <begin position="201"/>
        <end position="306"/>
    </location>
</feature>
<dbReference type="EMBL" id="JAJAPW010000002">
    <property type="protein sequence ID" value="MCB4798136.1"/>
    <property type="molecule type" value="Genomic_DNA"/>
</dbReference>
<dbReference type="GO" id="GO:0003700">
    <property type="term" value="F:DNA-binding transcription factor activity"/>
    <property type="evidence" value="ECO:0007669"/>
    <property type="project" value="InterPro"/>
</dbReference>
<sequence>MEKIKHITKLSDFHVFASLPSPKHPLISLIDFSKVQFPEDIKGLKLVQNYYTIGLKRNVPYKLFYGQKEYDFNEGLMTFLAPNQVMSMERNPNINLSGPLKPSGYLLLIHPDFIWNSTLAKSIKDYDYFNYEINESLFLSEDEEHMMLNIFKNIEKEYRANIDKFSQKIIISQLELLLNYAERFYERQFLTRNKTNHQLLSQVEAFLDNYFKNDNLIEVGLPSVEKISSALNLSSSYLSSMLKSLTGMSTQQHIHNKLIEKAKQELTTTQLSVSEIAYKLGFEYPSSFNKLFKSKTEMSPVEFRKTFN</sequence>
<dbReference type="SMART" id="SM00342">
    <property type="entry name" value="HTH_ARAC"/>
    <property type="match status" value="1"/>
</dbReference>
<keyword evidence="3" id="KW-0804">Transcription</keyword>
<evidence type="ECO:0000256" key="3">
    <source>
        <dbReference type="ARBA" id="ARBA00023163"/>
    </source>
</evidence>
<dbReference type="Gene3D" id="1.10.10.60">
    <property type="entry name" value="Homeodomain-like"/>
    <property type="match status" value="1"/>
</dbReference>
<dbReference type="PANTHER" id="PTHR43280:SF32">
    <property type="entry name" value="TRANSCRIPTIONAL REGULATORY PROTEIN"/>
    <property type="match status" value="1"/>
</dbReference>
<accession>A0A9X1HYJ3</accession>
<reference evidence="5" key="1">
    <citation type="submission" date="2021-10" db="EMBL/GenBank/DDBJ databases">
        <title>Tamlana sargassums sp. nov., and Tamlana laminarinivorans sp. nov., two new bacteria isolated from the brown alga.</title>
        <authorList>
            <person name="Li J."/>
        </authorList>
    </citation>
    <scope>NUCLEOTIDE SEQUENCE</scope>
    <source>
        <strain evidence="5">PT2-4</strain>
    </source>
</reference>
<name>A0A9X1HYJ3_9FLAO</name>
<dbReference type="PANTHER" id="PTHR43280">
    <property type="entry name" value="ARAC-FAMILY TRANSCRIPTIONAL REGULATOR"/>
    <property type="match status" value="1"/>
</dbReference>
<proteinExistence type="predicted"/>
<evidence type="ECO:0000313" key="6">
    <source>
        <dbReference type="Proteomes" id="UP001139199"/>
    </source>
</evidence>
<dbReference type="RefSeq" id="WP_226541591.1">
    <property type="nucleotide sequence ID" value="NZ_JAJAPW010000002.1"/>
</dbReference>
<dbReference type="InterPro" id="IPR009057">
    <property type="entry name" value="Homeodomain-like_sf"/>
</dbReference>
<evidence type="ECO:0000256" key="1">
    <source>
        <dbReference type="ARBA" id="ARBA00023015"/>
    </source>
</evidence>
<evidence type="ECO:0000313" key="5">
    <source>
        <dbReference type="EMBL" id="MCB4798136.1"/>
    </source>
</evidence>
<keyword evidence="6" id="KW-1185">Reference proteome</keyword>
<organism evidence="5 6">
    <name type="scientific">Neotamlana laminarinivorans</name>
    <dbReference type="NCBI Taxonomy" id="2883124"/>
    <lineage>
        <taxon>Bacteria</taxon>
        <taxon>Pseudomonadati</taxon>
        <taxon>Bacteroidota</taxon>
        <taxon>Flavobacteriia</taxon>
        <taxon>Flavobacteriales</taxon>
        <taxon>Flavobacteriaceae</taxon>
        <taxon>Neotamlana</taxon>
    </lineage>
</organism>
<evidence type="ECO:0000256" key="2">
    <source>
        <dbReference type="ARBA" id="ARBA00023125"/>
    </source>
</evidence>
<dbReference type="GO" id="GO:0043565">
    <property type="term" value="F:sequence-specific DNA binding"/>
    <property type="evidence" value="ECO:0007669"/>
    <property type="project" value="InterPro"/>
</dbReference>
<dbReference type="InterPro" id="IPR018060">
    <property type="entry name" value="HTH_AraC"/>
</dbReference>
<dbReference type="AlphaFoldDB" id="A0A9X1HYJ3"/>
<evidence type="ECO:0000259" key="4">
    <source>
        <dbReference type="PROSITE" id="PS01124"/>
    </source>
</evidence>
<dbReference type="PROSITE" id="PS01124">
    <property type="entry name" value="HTH_ARAC_FAMILY_2"/>
    <property type="match status" value="1"/>
</dbReference>
<gene>
    <name evidence="5" type="ORF">LG649_04730</name>
</gene>
<dbReference type="Pfam" id="PF12833">
    <property type="entry name" value="HTH_18"/>
    <property type="match status" value="1"/>
</dbReference>